<dbReference type="Pfam" id="PF13855">
    <property type="entry name" value="LRR_8"/>
    <property type="match status" value="1"/>
</dbReference>
<evidence type="ECO:0000256" key="8">
    <source>
        <dbReference type="ARBA" id="ARBA00023136"/>
    </source>
</evidence>
<evidence type="ECO:0000313" key="12">
    <source>
        <dbReference type="Proteomes" id="UP001396334"/>
    </source>
</evidence>
<keyword evidence="10" id="KW-0325">Glycoprotein</keyword>
<reference evidence="11 12" key="1">
    <citation type="journal article" date="2024" name="G3 (Bethesda)">
        <title>Genome assembly of Hibiscus sabdariffa L. provides insights into metabolisms of medicinal natural products.</title>
        <authorList>
            <person name="Kim T."/>
        </authorList>
    </citation>
    <scope>NUCLEOTIDE SEQUENCE [LARGE SCALE GENOMIC DNA]</scope>
    <source>
        <strain evidence="11">TK-2024</strain>
        <tissue evidence="11">Old leaves</tissue>
    </source>
</reference>
<comment type="caution">
    <text evidence="11">The sequence shown here is derived from an EMBL/GenBank/DDBJ whole genome shotgun (WGS) entry which is preliminary data.</text>
</comment>
<gene>
    <name evidence="11" type="ORF">V6N11_000791</name>
</gene>
<keyword evidence="5" id="KW-0812">Transmembrane</keyword>
<organism evidence="11 12">
    <name type="scientific">Hibiscus sabdariffa</name>
    <name type="common">roselle</name>
    <dbReference type="NCBI Taxonomy" id="183260"/>
    <lineage>
        <taxon>Eukaryota</taxon>
        <taxon>Viridiplantae</taxon>
        <taxon>Streptophyta</taxon>
        <taxon>Embryophyta</taxon>
        <taxon>Tracheophyta</taxon>
        <taxon>Spermatophyta</taxon>
        <taxon>Magnoliopsida</taxon>
        <taxon>eudicotyledons</taxon>
        <taxon>Gunneridae</taxon>
        <taxon>Pentapetalae</taxon>
        <taxon>rosids</taxon>
        <taxon>malvids</taxon>
        <taxon>Malvales</taxon>
        <taxon>Malvaceae</taxon>
        <taxon>Malvoideae</taxon>
        <taxon>Hibiscus</taxon>
    </lineage>
</organism>
<evidence type="ECO:0000256" key="4">
    <source>
        <dbReference type="ARBA" id="ARBA00022614"/>
    </source>
</evidence>
<accession>A0ABR2RXV6</accession>
<keyword evidence="8" id="KW-0472">Membrane</keyword>
<keyword evidence="3" id="KW-1003">Cell membrane</keyword>
<name>A0ABR2RXV6_9ROSI</name>
<dbReference type="InterPro" id="IPR032675">
    <property type="entry name" value="LRR_dom_sf"/>
</dbReference>
<evidence type="ECO:0000256" key="10">
    <source>
        <dbReference type="ARBA" id="ARBA00023180"/>
    </source>
</evidence>
<keyword evidence="4" id="KW-0433">Leucine-rich repeat</keyword>
<evidence type="ECO:0000256" key="3">
    <source>
        <dbReference type="ARBA" id="ARBA00022475"/>
    </source>
</evidence>
<evidence type="ECO:0000313" key="11">
    <source>
        <dbReference type="EMBL" id="KAK9017788.1"/>
    </source>
</evidence>
<comment type="subcellular location">
    <subcellularLocation>
        <location evidence="1">Cell membrane</location>
        <topology evidence="1">Single-pass type I membrane protein</topology>
    </subcellularLocation>
</comment>
<keyword evidence="9" id="KW-0675">Receptor</keyword>
<evidence type="ECO:0000256" key="5">
    <source>
        <dbReference type="ARBA" id="ARBA00022692"/>
    </source>
</evidence>
<sequence length="364" mass="40257">MLSKITSLEVLALSNNSLLSLSTSGDDVNYSIPRLTTVLFSSCSIRQFPSLFQTSKLNVLDLSNNKISGGISKWEAQGSIAASNFSALRIIDLSRNEFSGTLPATFFRNLRAMTDVPKGRPSDSLVYCSDIYNTVCYQTSVNVTTKRLELELTKTVTILVSMDLSNNQFCGHIPEEVGRLVSLQMLNFSRNNFTGPIPASFENLVALESMDLSSNKLNGRIPSQLTKLTFLAVLNLSRNDLVGTIPHGNQFDTFDNDSYSGNLGLCGLPLSKQCNNHGEAEPPAPSVAEHEGSEMPFFSERCNEGVRKWNGARTEHWLHCFQNRKTTVVCSNGRERFTIQIHKLYPKKLALDATSCLGEFLTSF</sequence>
<dbReference type="Gene3D" id="3.80.10.10">
    <property type="entry name" value="Ribonuclease Inhibitor"/>
    <property type="match status" value="1"/>
</dbReference>
<dbReference type="Proteomes" id="UP001396334">
    <property type="component" value="Unassembled WGS sequence"/>
</dbReference>
<keyword evidence="12" id="KW-1185">Reference proteome</keyword>
<evidence type="ECO:0000256" key="2">
    <source>
        <dbReference type="ARBA" id="ARBA00009592"/>
    </source>
</evidence>
<dbReference type="SUPFAM" id="SSF52058">
    <property type="entry name" value="L domain-like"/>
    <property type="match status" value="1"/>
</dbReference>
<evidence type="ECO:0000256" key="9">
    <source>
        <dbReference type="ARBA" id="ARBA00023170"/>
    </source>
</evidence>
<dbReference type="InterPro" id="IPR001611">
    <property type="entry name" value="Leu-rich_rpt"/>
</dbReference>
<evidence type="ECO:0000256" key="1">
    <source>
        <dbReference type="ARBA" id="ARBA00004251"/>
    </source>
</evidence>
<dbReference type="PANTHER" id="PTHR27004">
    <property type="entry name" value="RECEPTOR-LIKE PROTEIN 12 ISOFORM X1"/>
    <property type="match status" value="1"/>
</dbReference>
<comment type="similarity">
    <text evidence="2">Belongs to the RLP family.</text>
</comment>
<dbReference type="Pfam" id="PF00560">
    <property type="entry name" value="LRR_1"/>
    <property type="match status" value="2"/>
</dbReference>
<keyword evidence="7" id="KW-1133">Transmembrane helix</keyword>
<dbReference type="EMBL" id="JBBPBN010000019">
    <property type="protein sequence ID" value="KAK9017788.1"/>
    <property type="molecule type" value="Genomic_DNA"/>
</dbReference>
<evidence type="ECO:0000256" key="6">
    <source>
        <dbReference type="ARBA" id="ARBA00022737"/>
    </source>
</evidence>
<dbReference type="PANTHER" id="PTHR27004:SF208">
    <property type="entry name" value="LRR RECEPTOR-LIKE SERINE_THREONINE-PROTEIN KINASE GSO2"/>
    <property type="match status" value="1"/>
</dbReference>
<evidence type="ECO:0000256" key="7">
    <source>
        <dbReference type="ARBA" id="ARBA00022989"/>
    </source>
</evidence>
<dbReference type="PRINTS" id="PR00019">
    <property type="entry name" value="LEURICHRPT"/>
</dbReference>
<protein>
    <submittedName>
        <fullName evidence="11">Uncharacterized protein</fullName>
    </submittedName>
</protein>
<proteinExistence type="inferred from homology"/>
<keyword evidence="6" id="KW-0677">Repeat</keyword>